<proteinExistence type="inferred from homology"/>
<dbReference type="OrthoDB" id="32575at2"/>
<keyword evidence="5" id="KW-1185">Reference proteome</keyword>
<organism evidence="4 5">
    <name type="scientific">Sandaracinomonas limnophila</name>
    <dbReference type="NCBI Taxonomy" id="1862386"/>
    <lineage>
        <taxon>Bacteria</taxon>
        <taxon>Pseudomonadati</taxon>
        <taxon>Bacteroidota</taxon>
        <taxon>Cytophagia</taxon>
        <taxon>Cytophagales</taxon>
        <taxon>Flectobacillaceae</taxon>
        <taxon>Sandaracinomonas</taxon>
    </lineage>
</organism>
<dbReference type="AlphaFoldDB" id="A0A437PTY7"/>
<dbReference type="Gene3D" id="3.10.129.10">
    <property type="entry name" value="Hotdog Thioesterase"/>
    <property type="match status" value="1"/>
</dbReference>
<sequence length="149" mass="16244">MNANEKLLAFLNQNIGRKFSEGNPNPVTTWLDGTLLAAEMGSITAEFEVRQDQLNHAGVMHGGIITTILDEMMGVTLITYEIEHLYVTINLHVDFLFGAKLGEKLKAVSQVYRVGKKIANVEAKLFNANGQLIAKATSNLAATGVRVSQ</sequence>
<dbReference type="InterPro" id="IPR003736">
    <property type="entry name" value="PAAI_dom"/>
</dbReference>
<dbReference type="EMBL" id="SACY01000002">
    <property type="protein sequence ID" value="RVU25723.1"/>
    <property type="molecule type" value="Genomic_DNA"/>
</dbReference>
<feature type="domain" description="Thioesterase" evidence="3">
    <location>
        <begin position="58"/>
        <end position="133"/>
    </location>
</feature>
<dbReference type="GO" id="GO:0047617">
    <property type="term" value="F:fatty acyl-CoA hydrolase activity"/>
    <property type="evidence" value="ECO:0007669"/>
    <property type="project" value="InterPro"/>
</dbReference>
<dbReference type="RefSeq" id="WP_127802877.1">
    <property type="nucleotide sequence ID" value="NZ_SACY01000002.1"/>
</dbReference>
<keyword evidence="2" id="KW-0378">Hydrolase</keyword>
<evidence type="ECO:0000256" key="1">
    <source>
        <dbReference type="ARBA" id="ARBA00008324"/>
    </source>
</evidence>
<accession>A0A437PTY7</accession>
<dbReference type="InterPro" id="IPR006683">
    <property type="entry name" value="Thioestr_dom"/>
</dbReference>
<gene>
    <name evidence="4" type="ORF">EOJ36_04720</name>
</gene>
<evidence type="ECO:0000256" key="2">
    <source>
        <dbReference type="ARBA" id="ARBA00022801"/>
    </source>
</evidence>
<reference evidence="4 5" key="1">
    <citation type="submission" date="2019-01" db="EMBL/GenBank/DDBJ databases">
        <authorList>
            <person name="Chen W.-M."/>
        </authorList>
    </citation>
    <scope>NUCLEOTIDE SEQUENCE [LARGE SCALE GENOMIC DNA]</scope>
    <source>
        <strain evidence="4 5">FSY-15</strain>
    </source>
</reference>
<dbReference type="SUPFAM" id="SSF54637">
    <property type="entry name" value="Thioesterase/thiol ester dehydrase-isomerase"/>
    <property type="match status" value="1"/>
</dbReference>
<dbReference type="NCBIfam" id="TIGR00369">
    <property type="entry name" value="unchar_dom_1"/>
    <property type="match status" value="1"/>
</dbReference>
<name>A0A437PTY7_9BACT</name>
<protein>
    <submittedName>
        <fullName evidence="4">PaaI family thioesterase</fullName>
    </submittedName>
</protein>
<dbReference type="PANTHER" id="PTHR21660">
    <property type="entry name" value="THIOESTERASE SUPERFAMILY MEMBER-RELATED"/>
    <property type="match status" value="1"/>
</dbReference>
<dbReference type="InterPro" id="IPR039298">
    <property type="entry name" value="ACOT13"/>
</dbReference>
<evidence type="ECO:0000313" key="4">
    <source>
        <dbReference type="EMBL" id="RVU25723.1"/>
    </source>
</evidence>
<dbReference type="InterPro" id="IPR029069">
    <property type="entry name" value="HotDog_dom_sf"/>
</dbReference>
<comment type="similarity">
    <text evidence="1">Belongs to the thioesterase PaaI family.</text>
</comment>
<comment type="caution">
    <text evidence="4">The sequence shown here is derived from an EMBL/GenBank/DDBJ whole genome shotgun (WGS) entry which is preliminary data.</text>
</comment>
<dbReference type="CDD" id="cd03443">
    <property type="entry name" value="PaaI_thioesterase"/>
    <property type="match status" value="1"/>
</dbReference>
<dbReference type="PANTHER" id="PTHR21660:SF1">
    <property type="entry name" value="ACYL-COENZYME A THIOESTERASE 13"/>
    <property type="match status" value="1"/>
</dbReference>
<evidence type="ECO:0000259" key="3">
    <source>
        <dbReference type="Pfam" id="PF03061"/>
    </source>
</evidence>
<dbReference type="Pfam" id="PF03061">
    <property type="entry name" value="4HBT"/>
    <property type="match status" value="1"/>
</dbReference>
<evidence type="ECO:0000313" key="5">
    <source>
        <dbReference type="Proteomes" id="UP000282832"/>
    </source>
</evidence>
<dbReference type="Proteomes" id="UP000282832">
    <property type="component" value="Unassembled WGS sequence"/>
</dbReference>